<evidence type="ECO:0000313" key="2">
    <source>
        <dbReference type="EMBL" id="RKO84237.1"/>
    </source>
</evidence>
<feature type="region of interest" description="Disordered" evidence="1">
    <location>
        <begin position="39"/>
        <end position="58"/>
    </location>
</feature>
<reference evidence="3" key="1">
    <citation type="journal article" date="2018" name="Nat. Microbiol.">
        <title>Leveraging single-cell genomics to expand the fungal tree of life.</title>
        <authorList>
            <person name="Ahrendt S.R."/>
            <person name="Quandt C.A."/>
            <person name="Ciobanu D."/>
            <person name="Clum A."/>
            <person name="Salamov A."/>
            <person name="Andreopoulos B."/>
            <person name="Cheng J.F."/>
            <person name="Woyke T."/>
            <person name="Pelin A."/>
            <person name="Henrissat B."/>
            <person name="Reynolds N.K."/>
            <person name="Benny G.L."/>
            <person name="Smith M.E."/>
            <person name="James T.Y."/>
            <person name="Grigoriev I.V."/>
        </authorList>
    </citation>
    <scope>NUCLEOTIDE SEQUENCE [LARGE SCALE GENOMIC DNA]</scope>
</reference>
<sequence>MPISPALDELTAVPLSFQFGPAVSFGSLEQAGRAEQCIHASRLRSRTTPPGRRQVDDGRQIDIGPIVFIPGPRSRCRERAVAAPIYEKAKDAETAHVCGS</sequence>
<name>A0A4V1IPU1_9FUNG</name>
<dbReference type="EMBL" id="ML000333">
    <property type="protein sequence ID" value="RKO84237.1"/>
    <property type="molecule type" value="Genomic_DNA"/>
</dbReference>
<accession>A0A4V1IPU1</accession>
<keyword evidence="3" id="KW-1185">Reference proteome</keyword>
<evidence type="ECO:0000256" key="1">
    <source>
        <dbReference type="SAM" id="MobiDB-lite"/>
    </source>
</evidence>
<gene>
    <name evidence="2" type="ORF">BDK51DRAFT_36936</name>
</gene>
<dbReference type="Proteomes" id="UP000269721">
    <property type="component" value="Unassembled WGS sequence"/>
</dbReference>
<protein>
    <submittedName>
        <fullName evidence="2">Uncharacterized protein</fullName>
    </submittedName>
</protein>
<dbReference type="AlphaFoldDB" id="A0A4V1IPU1"/>
<proteinExistence type="predicted"/>
<organism evidence="2 3">
    <name type="scientific">Blyttiomyces helicus</name>
    <dbReference type="NCBI Taxonomy" id="388810"/>
    <lineage>
        <taxon>Eukaryota</taxon>
        <taxon>Fungi</taxon>
        <taxon>Fungi incertae sedis</taxon>
        <taxon>Chytridiomycota</taxon>
        <taxon>Chytridiomycota incertae sedis</taxon>
        <taxon>Chytridiomycetes</taxon>
        <taxon>Chytridiomycetes incertae sedis</taxon>
        <taxon>Blyttiomyces</taxon>
    </lineage>
</organism>
<evidence type="ECO:0000313" key="3">
    <source>
        <dbReference type="Proteomes" id="UP000269721"/>
    </source>
</evidence>